<protein>
    <submittedName>
        <fullName evidence="1">Uncharacterized protein</fullName>
    </submittedName>
</protein>
<dbReference type="AlphaFoldDB" id="A0A8J7WB20"/>
<evidence type="ECO:0000313" key="2">
    <source>
        <dbReference type="Proteomes" id="UP000681356"/>
    </source>
</evidence>
<sequence length="101" mass="11064">MSRWLWFLPLAALTLVGALLAFRYGWVAANLSETAAIETYAARYMDETGSPAADCTAVPGNRVWLVIRCGSGQDRIVYRVNRFGGLVDVTVGSDPLQEPRT</sequence>
<organism evidence="1 2">
    <name type="scientific">Thetidibacter halocola</name>
    <dbReference type="NCBI Taxonomy" id="2827239"/>
    <lineage>
        <taxon>Bacteria</taxon>
        <taxon>Pseudomonadati</taxon>
        <taxon>Pseudomonadota</taxon>
        <taxon>Alphaproteobacteria</taxon>
        <taxon>Rhodobacterales</taxon>
        <taxon>Roseobacteraceae</taxon>
        <taxon>Thetidibacter</taxon>
    </lineage>
</organism>
<dbReference type="EMBL" id="JAGTUU010000003">
    <property type="protein sequence ID" value="MBS0124270.1"/>
    <property type="molecule type" value="Genomic_DNA"/>
</dbReference>
<dbReference type="RefSeq" id="WP_212536227.1">
    <property type="nucleotide sequence ID" value="NZ_JAGTUU010000003.1"/>
</dbReference>
<keyword evidence="2" id="KW-1185">Reference proteome</keyword>
<proteinExistence type="predicted"/>
<reference evidence="1" key="1">
    <citation type="submission" date="2021-04" db="EMBL/GenBank/DDBJ databases">
        <authorList>
            <person name="Yoon J."/>
        </authorList>
    </citation>
    <scope>NUCLEOTIDE SEQUENCE</scope>
    <source>
        <strain evidence="1">KMU-90</strain>
    </source>
</reference>
<gene>
    <name evidence="1" type="ORF">KB874_08980</name>
</gene>
<evidence type="ECO:0000313" key="1">
    <source>
        <dbReference type="EMBL" id="MBS0124270.1"/>
    </source>
</evidence>
<name>A0A8J7WB20_9RHOB</name>
<accession>A0A8J7WB20</accession>
<dbReference type="Proteomes" id="UP000681356">
    <property type="component" value="Unassembled WGS sequence"/>
</dbReference>
<comment type="caution">
    <text evidence="1">The sequence shown here is derived from an EMBL/GenBank/DDBJ whole genome shotgun (WGS) entry which is preliminary data.</text>
</comment>